<dbReference type="EMBL" id="CP123384">
    <property type="protein sequence ID" value="XCC92394.1"/>
    <property type="molecule type" value="Genomic_DNA"/>
</dbReference>
<proteinExistence type="predicted"/>
<evidence type="ECO:0000313" key="1">
    <source>
        <dbReference type="EMBL" id="XCC92394.1"/>
    </source>
</evidence>
<reference evidence="1" key="1">
    <citation type="submission" date="2023-02" db="EMBL/GenBank/DDBJ databases">
        <title>Description and genomic characterization of Salipiger bruguierae sp. nov., isolated from the sediment of mangrove plant Bruguiera sexangula.</title>
        <authorList>
            <person name="Long M."/>
        </authorList>
    </citation>
    <scope>NUCLEOTIDE SEQUENCE</scope>
    <source>
        <strain evidence="1">H15</strain>
    </source>
</reference>
<accession>A0AAU8AD62</accession>
<dbReference type="AlphaFoldDB" id="A0AAU8AD62"/>
<gene>
    <name evidence="1" type="ORF">PVT71_07760</name>
</gene>
<dbReference type="RefSeq" id="WP_353471224.1">
    <property type="nucleotide sequence ID" value="NZ_CP123384.1"/>
</dbReference>
<name>A0AAU8AD62_9RHOB</name>
<organism evidence="1">
    <name type="scientific">Alloyangia sp. H15</name>
    <dbReference type="NCBI Taxonomy" id="3029062"/>
    <lineage>
        <taxon>Bacteria</taxon>
        <taxon>Pseudomonadati</taxon>
        <taxon>Pseudomonadota</taxon>
        <taxon>Alphaproteobacteria</taxon>
        <taxon>Rhodobacterales</taxon>
        <taxon>Roseobacteraceae</taxon>
        <taxon>Alloyangia</taxon>
    </lineage>
</organism>
<evidence type="ECO:0008006" key="2">
    <source>
        <dbReference type="Google" id="ProtNLM"/>
    </source>
</evidence>
<sequence>MNLVRSDLVAIVEAVLKHLGGQGTVPEVAKEIWSRHEQQLRASGDLFYTWQYDMRWAAQRLAHRGKLTKVDPRGIWRLL</sequence>
<protein>
    <recommendedName>
        <fullName evidence="2">Restriction system protein Mrr-like N-terminal domain-containing protein</fullName>
    </recommendedName>
</protein>